<dbReference type="Proteomes" id="UP000006727">
    <property type="component" value="Chromosome 1"/>
</dbReference>
<dbReference type="InParanoid" id="A0A2K1L8Y5"/>
<evidence type="ECO:0000313" key="1">
    <source>
        <dbReference type="EMBL" id="PNR62482.1"/>
    </source>
</evidence>
<organism evidence="1">
    <name type="scientific">Physcomitrium patens</name>
    <name type="common">Spreading-leaved earth moss</name>
    <name type="synonym">Physcomitrella patens</name>
    <dbReference type="NCBI Taxonomy" id="3218"/>
    <lineage>
        <taxon>Eukaryota</taxon>
        <taxon>Viridiplantae</taxon>
        <taxon>Streptophyta</taxon>
        <taxon>Embryophyta</taxon>
        <taxon>Bryophyta</taxon>
        <taxon>Bryophytina</taxon>
        <taxon>Bryopsida</taxon>
        <taxon>Funariidae</taxon>
        <taxon>Funariales</taxon>
        <taxon>Funariaceae</taxon>
        <taxon>Physcomitrium</taxon>
    </lineage>
</organism>
<reference evidence="2" key="3">
    <citation type="submission" date="2020-12" db="UniProtKB">
        <authorList>
            <consortium name="EnsemblPlants"/>
        </authorList>
    </citation>
    <scope>IDENTIFICATION</scope>
</reference>
<protein>
    <submittedName>
        <fullName evidence="1 2">Uncharacterized protein</fullName>
    </submittedName>
</protein>
<proteinExistence type="predicted"/>
<gene>
    <name evidence="1" type="ORF">PHYPA_000906</name>
</gene>
<dbReference type="AlphaFoldDB" id="A0A2K1L8Y5"/>
<dbReference type="PaxDb" id="3218-PP1S540_16V6.1"/>
<sequence length="96" mass="10579">MAFAAPRALNQFATSLWIINVRNDLLVRQSWRSPRLQASAKEGKRYSYGLTAENSLKTGCEPLLFSQLPASLHCSSLELARYGSQTGKPDCFNDGG</sequence>
<reference evidence="1 3" key="1">
    <citation type="journal article" date="2008" name="Science">
        <title>The Physcomitrella genome reveals evolutionary insights into the conquest of land by plants.</title>
        <authorList>
            <person name="Rensing S."/>
            <person name="Lang D."/>
            <person name="Zimmer A."/>
            <person name="Terry A."/>
            <person name="Salamov A."/>
            <person name="Shapiro H."/>
            <person name="Nishiyama T."/>
            <person name="Perroud P.-F."/>
            <person name="Lindquist E."/>
            <person name="Kamisugi Y."/>
            <person name="Tanahashi T."/>
            <person name="Sakakibara K."/>
            <person name="Fujita T."/>
            <person name="Oishi K."/>
            <person name="Shin-I T."/>
            <person name="Kuroki Y."/>
            <person name="Toyoda A."/>
            <person name="Suzuki Y."/>
            <person name="Hashimoto A."/>
            <person name="Yamaguchi K."/>
            <person name="Sugano A."/>
            <person name="Kohara Y."/>
            <person name="Fujiyama A."/>
            <person name="Anterola A."/>
            <person name="Aoki S."/>
            <person name="Ashton N."/>
            <person name="Barbazuk W.B."/>
            <person name="Barker E."/>
            <person name="Bennetzen J."/>
            <person name="Bezanilla M."/>
            <person name="Blankenship R."/>
            <person name="Cho S.H."/>
            <person name="Dutcher S."/>
            <person name="Estelle M."/>
            <person name="Fawcett J.A."/>
            <person name="Gundlach H."/>
            <person name="Hanada K."/>
            <person name="Heyl A."/>
            <person name="Hicks K.A."/>
            <person name="Hugh J."/>
            <person name="Lohr M."/>
            <person name="Mayer K."/>
            <person name="Melkozernov A."/>
            <person name="Murata T."/>
            <person name="Nelson D."/>
            <person name="Pils B."/>
            <person name="Prigge M."/>
            <person name="Reiss B."/>
            <person name="Renner T."/>
            <person name="Rombauts S."/>
            <person name="Rushton P."/>
            <person name="Sanderfoot A."/>
            <person name="Schween G."/>
            <person name="Shiu S.-H."/>
            <person name="Stueber K."/>
            <person name="Theodoulou F.L."/>
            <person name="Tu H."/>
            <person name="Van de Peer Y."/>
            <person name="Verrier P.J."/>
            <person name="Waters E."/>
            <person name="Wood A."/>
            <person name="Yang L."/>
            <person name="Cove D."/>
            <person name="Cuming A."/>
            <person name="Hasebe M."/>
            <person name="Lucas S."/>
            <person name="Mishler D.B."/>
            <person name="Reski R."/>
            <person name="Grigoriev I."/>
            <person name="Quatrano R.S."/>
            <person name="Boore J.L."/>
        </authorList>
    </citation>
    <scope>NUCLEOTIDE SEQUENCE [LARGE SCALE GENOMIC DNA]</scope>
    <source>
        <strain evidence="2 3">cv. Gransden 2004</strain>
    </source>
</reference>
<dbReference type="Gramene" id="Pp3c1_20760V3.1">
    <property type="protein sequence ID" value="Pp3c1_20760V3.1"/>
    <property type="gene ID" value="Pp3c1_20760"/>
</dbReference>
<reference evidence="1 3" key="2">
    <citation type="journal article" date="2018" name="Plant J.">
        <title>The Physcomitrella patens chromosome-scale assembly reveals moss genome structure and evolution.</title>
        <authorList>
            <person name="Lang D."/>
            <person name="Ullrich K.K."/>
            <person name="Murat F."/>
            <person name="Fuchs J."/>
            <person name="Jenkins J."/>
            <person name="Haas F.B."/>
            <person name="Piednoel M."/>
            <person name="Gundlach H."/>
            <person name="Van Bel M."/>
            <person name="Meyberg R."/>
            <person name="Vives C."/>
            <person name="Morata J."/>
            <person name="Symeonidi A."/>
            <person name="Hiss M."/>
            <person name="Muchero W."/>
            <person name="Kamisugi Y."/>
            <person name="Saleh O."/>
            <person name="Blanc G."/>
            <person name="Decker E.L."/>
            <person name="van Gessel N."/>
            <person name="Grimwood J."/>
            <person name="Hayes R.D."/>
            <person name="Graham S.W."/>
            <person name="Gunter L.E."/>
            <person name="McDaniel S.F."/>
            <person name="Hoernstein S.N.W."/>
            <person name="Larsson A."/>
            <person name="Li F.W."/>
            <person name="Perroud P.F."/>
            <person name="Phillips J."/>
            <person name="Ranjan P."/>
            <person name="Rokshar D.S."/>
            <person name="Rothfels C.J."/>
            <person name="Schneider L."/>
            <person name="Shu S."/>
            <person name="Stevenson D.W."/>
            <person name="Thummler F."/>
            <person name="Tillich M."/>
            <person name="Villarreal Aguilar J.C."/>
            <person name="Widiez T."/>
            <person name="Wong G.K."/>
            <person name="Wymore A."/>
            <person name="Zhang Y."/>
            <person name="Zimmer A.D."/>
            <person name="Quatrano R.S."/>
            <person name="Mayer K.F.X."/>
            <person name="Goodstein D."/>
            <person name="Casacuberta J.M."/>
            <person name="Vandepoele K."/>
            <person name="Reski R."/>
            <person name="Cuming A.C."/>
            <person name="Tuskan G.A."/>
            <person name="Maumus F."/>
            <person name="Salse J."/>
            <person name="Schmutz J."/>
            <person name="Rensing S.A."/>
        </authorList>
    </citation>
    <scope>NUCLEOTIDE SEQUENCE [LARGE SCALE GENOMIC DNA]</scope>
    <source>
        <strain evidence="2 3">cv. Gransden 2004</strain>
    </source>
</reference>
<accession>A0A2K1L8Y5</accession>
<keyword evidence="3" id="KW-1185">Reference proteome</keyword>
<evidence type="ECO:0000313" key="2">
    <source>
        <dbReference type="EnsemblPlants" id="Pp3c1_20760V3.1"/>
    </source>
</evidence>
<dbReference type="EMBL" id="ABEU02000001">
    <property type="protein sequence ID" value="PNR62482.1"/>
    <property type="molecule type" value="Genomic_DNA"/>
</dbReference>
<dbReference type="EnsemblPlants" id="Pp3c1_20760V3.1">
    <property type="protein sequence ID" value="Pp3c1_20760V3.1"/>
    <property type="gene ID" value="Pp3c1_20760"/>
</dbReference>
<name>A0A2K1L8Y5_PHYPA</name>
<evidence type="ECO:0000313" key="3">
    <source>
        <dbReference type="Proteomes" id="UP000006727"/>
    </source>
</evidence>